<feature type="domain" description="ABC transporter" evidence="4">
    <location>
        <begin position="31"/>
        <end position="271"/>
    </location>
</feature>
<protein>
    <submittedName>
        <fullName evidence="5">Iron complex transport system ATP-binding protein</fullName>
    </submittedName>
</protein>
<dbReference type="InterPro" id="IPR015856">
    <property type="entry name" value="ABC_transpr_CbiO/EcfA_su"/>
</dbReference>
<dbReference type="EMBL" id="VFOU01000002">
    <property type="protein sequence ID" value="TQL72654.1"/>
    <property type="molecule type" value="Genomic_DNA"/>
</dbReference>
<dbReference type="InterPro" id="IPR003593">
    <property type="entry name" value="AAA+_ATPase"/>
</dbReference>
<comment type="caution">
    <text evidence="5">The sequence shown here is derived from an EMBL/GenBank/DDBJ whole genome shotgun (WGS) entry which is preliminary data.</text>
</comment>
<dbReference type="GO" id="GO:0016887">
    <property type="term" value="F:ATP hydrolysis activity"/>
    <property type="evidence" value="ECO:0007669"/>
    <property type="project" value="InterPro"/>
</dbReference>
<keyword evidence="6" id="KW-1185">Reference proteome</keyword>
<dbReference type="InterPro" id="IPR027417">
    <property type="entry name" value="P-loop_NTPase"/>
</dbReference>
<keyword evidence="2" id="KW-0547">Nucleotide-binding</keyword>
<dbReference type="Proteomes" id="UP000319746">
    <property type="component" value="Unassembled WGS sequence"/>
</dbReference>
<evidence type="ECO:0000313" key="6">
    <source>
        <dbReference type="Proteomes" id="UP000319746"/>
    </source>
</evidence>
<organism evidence="5 6">
    <name type="scientific">Enteractinococcus coprophilus</name>
    <dbReference type="NCBI Taxonomy" id="1027633"/>
    <lineage>
        <taxon>Bacteria</taxon>
        <taxon>Bacillati</taxon>
        <taxon>Actinomycetota</taxon>
        <taxon>Actinomycetes</taxon>
        <taxon>Micrococcales</taxon>
        <taxon>Micrococcaceae</taxon>
    </lineage>
</organism>
<dbReference type="CDD" id="cd03225">
    <property type="entry name" value="ABC_cobalt_CbiO_domain1"/>
    <property type="match status" value="1"/>
</dbReference>
<dbReference type="Gene3D" id="3.40.50.300">
    <property type="entry name" value="P-loop containing nucleotide triphosphate hydrolases"/>
    <property type="match status" value="1"/>
</dbReference>
<dbReference type="GO" id="GO:0022857">
    <property type="term" value="F:transmembrane transporter activity"/>
    <property type="evidence" value="ECO:0007669"/>
    <property type="project" value="UniProtKB-ARBA"/>
</dbReference>
<dbReference type="AlphaFoldDB" id="A0A543AJ99"/>
<sequence>MSSTELIPSATIAQRPIVAPHDFEPLEDSVLHMSHVTLRRGENVLLDDVSWHIEEGQRWIVMGPNGAGKSTLINIAATRMHPTKGNVAILGEVLGAVDVFDLRPSIGLSSTLLAQQVPGGETVQNLVVTAAYGVTGRWREEYEPEDLQRAESLLARWGIAGYEDRKFRTLSEGERKRALIARAMMTDPELLILDEPAAGMDLAGRETLVRSLSQLATDPFSPTPILVTHHVEEIPPNFTHAMLLREGQVVSAGPIETALTEETLSEAFRLPLNVSRNAEGRFSAFART</sequence>
<dbReference type="PANTHER" id="PTHR43158:SF2">
    <property type="entry name" value="SKFA PEPTIDE EXPORT ATP-BINDING PROTEIN SKFE"/>
    <property type="match status" value="1"/>
</dbReference>
<accession>A0A543AJ99</accession>
<dbReference type="InterPro" id="IPR003439">
    <property type="entry name" value="ABC_transporter-like_ATP-bd"/>
</dbReference>
<dbReference type="PANTHER" id="PTHR43158">
    <property type="entry name" value="SKFA PEPTIDE EXPORT ATP-BINDING PROTEIN SKFE"/>
    <property type="match status" value="1"/>
</dbReference>
<evidence type="ECO:0000256" key="2">
    <source>
        <dbReference type="ARBA" id="ARBA00022741"/>
    </source>
</evidence>
<name>A0A543AJ99_9MICC</name>
<dbReference type="PROSITE" id="PS50893">
    <property type="entry name" value="ABC_TRANSPORTER_2"/>
    <property type="match status" value="1"/>
</dbReference>
<dbReference type="SUPFAM" id="SSF52540">
    <property type="entry name" value="P-loop containing nucleoside triphosphate hydrolases"/>
    <property type="match status" value="1"/>
</dbReference>
<proteinExistence type="predicted"/>
<evidence type="ECO:0000313" key="5">
    <source>
        <dbReference type="EMBL" id="TQL72654.1"/>
    </source>
</evidence>
<dbReference type="SMART" id="SM00382">
    <property type="entry name" value="AAA"/>
    <property type="match status" value="1"/>
</dbReference>
<dbReference type="GO" id="GO:0005524">
    <property type="term" value="F:ATP binding"/>
    <property type="evidence" value="ECO:0007669"/>
    <property type="project" value="UniProtKB-KW"/>
</dbReference>
<dbReference type="GO" id="GO:0016020">
    <property type="term" value="C:membrane"/>
    <property type="evidence" value="ECO:0007669"/>
    <property type="project" value="InterPro"/>
</dbReference>
<evidence type="ECO:0000256" key="3">
    <source>
        <dbReference type="ARBA" id="ARBA00022840"/>
    </source>
</evidence>
<evidence type="ECO:0000259" key="4">
    <source>
        <dbReference type="PROSITE" id="PS50893"/>
    </source>
</evidence>
<gene>
    <name evidence="5" type="ORF">FB556_1320</name>
</gene>
<evidence type="ECO:0000256" key="1">
    <source>
        <dbReference type="ARBA" id="ARBA00022448"/>
    </source>
</evidence>
<reference evidence="5 6" key="1">
    <citation type="submission" date="2019-06" db="EMBL/GenBank/DDBJ databases">
        <title>Sequencing the genomes of 1000 actinobacteria strains.</title>
        <authorList>
            <person name="Klenk H.-P."/>
        </authorList>
    </citation>
    <scope>NUCLEOTIDE SEQUENCE [LARGE SCALE GENOMIC DNA]</scope>
    <source>
        <strain evidence="5 6">DSM 24083</strain>
    </source>
</reference>
<keyword evidence="3 5" id="KW-0067">ATP-binding</keyword>
<keyword evidence="1" id="KW-0813">Transport</keyword>
<dbReference type="Pfam" id="PF00005">
    <property type="entry name" value="ABC_tran"/>
    <property type="match status" value="1"/>
</dbReference>